<dbReference type="Proteomes" id="UP000199073">
    <property type="component" value="Unassembled WGS sequence"/>
</dbReference>
<reference evidence="2 3" key="1">
    <citation type="submission" date="2016-10" db="EMBL/GenBank/DDBJ databases">
        <authorList>
            <person name="de Groot N.N."/>
        </authorList>
    </citation>
    <scope>NUCLEOTIDE SEQUENCE [LARGE SCALE GENOMIC DNA]</scope>
    <source>
        <strain evidence="2 3">DSM 12130</strain>
    </source>
</reference>
<dbReference type="OrthoDB" id="9783941at2"/>
<keyword evidence="1" id="KW-0732">Signal</keyword>
<dbReference type="InterPro" id="IPR038404">
    <property type="entry name" value="TRAP_DctP_sf"/>
</dbReference>
<dbReference type="RefSeq" id="WP_092223771.1">
    <property type="nucleotide sequence ID" value="NZ_FNJI01000019.1"/>
</dbReference>
<dbReference type="NCBIfam" id="NF037995">
    <property type="entry name" value="TRAP_S1"/>
    <property type="match status" value="1"/>
</dbReference>
<dbReference type="Gene3D" id="3.40.190.170">
    <property type="entry name" value="Bacterial extracellular solute-binding protein, family 7"/>
    <property type="match status" value="1"/>
</dbReference>
<accession>A0A1H0SLD5</accession>
<name>A0A1H0SLD5_9BACT</name>
<dbReference type="InterPro" id="IPR018389">
    <property type="entry name" value="DctP_fam"/>
</dbReference>
<dbReference type="EMBL" id="FNJI01000019">
    <property type="protein sequence ID" value="SDP42571.1"/>
    <property type="molecule type" value="Genomic_DNA"/>
</dbReference>
<keyword evidence="3" id="KW-1185">Reference proteome</keyword>
<proteinExistence type="predicted"/>
<evidence type="ECO:0000313" key="3">
    <source>
        <dbReference type="Proteomes" id="UP000199073"/>
    </source>
</evidence>
<dbReference type="PANTHER" id="PTHR33376:SF5">
    <property type="entry name" value="EXTRACYTOPLASMIC SOLUTE RECEPTOR PROTEIN"/>
    <property type="match status" value="1"/>
</dbReference>
<sequence>MKSKFSSFLWTIIFLSFVLLSSNMVFAQGETFKFRMATLYPRGIGYGEVYSNFAENVKKMSGGRLEIEVIYDGEGVAATEVFSATRTGLVELGAPYQALHAGENPAGVVELGLPGAMADYLQIRSLFNEGGWIEALDEIYAKHNIKYIAEWTSPATYLLTKKPVNSLEDIKKWKLRAPGPYGKMLKNLGASPITMAFGEVYTSLATGVIDGVDGCNIIDHRDGKFYEQAKYLYPLPLAGAQSMPIIANMKAWNKLPADLQEIITMAARWGSDEWAMKSLVWEKKALKEMMDAGVKMSPVPSDVDKAKWLEAGRNVWPEYADKDEGSKRLITIQNDFIKKLDL</sequence>
<evidence type="ECO:0000313" key="2">
    <source>
        <dbReference type="EMBL" id="SDP42571.1"/>
    </source>
</evidence>
<protein>
    <submittedName>
        <fullName evidence="2">TRAP-type mannitol/chloroaromatic compound transport system, substrate-binding protein</fullName>
    </submittedName>
</protein>
<gene>
    <name evidence="2" type="ORF">SAMN05660330_02742</name>
</gene>
<dbReference type="Pfam" id="PF03480">
    <property type="entry name" value="DctP"/>
    <property type="match status" value="1"/>
</dbReference>
<dbReference type="AlphaFoldDB" id="A0A1H0SLD5"/>
<dbReference type="STRING" id="91360.SAMN05660330_02742"/>
<dbReference type="GO" id="GO:0055085">
    <property type="term" value="P:transmembrane transport"/>
    <property type="evidence" value="ECO:0007669"/>
    <property type="project" value="InterPro"/>
</dbReference>
<dbReference type="PANTHER" id="PTHR33376">
    <property type="match status" value="1"/>
</dbReference>
<organism evidence="2 3">
    <name type="scientific">Desulforhopalus singaporensis</name>
    <dbReference type="NCBI Taxonomy" id="91360"/>
    <lineage>
        <taxon>Bacteria</taxon>
        <taxon>Pseudomonadati</taxon>
        <taxon>Thermodesulfobacteriota</taxon>
        <taxon>Desulfobulbia</taxon>
        <taxon>Desulfobulbales</taxon>
        <taxon>Desulfocapsaceae</taxon>
        <taxon>Desulforhopalus</taxon>
    </lineage>
</organism>
<evidence type="ECO:0000256" key="1">
    <source>
        <dbReference type="ARBA" id="ARBA00022729"/>
    </source>
</evidence>